<name>A0A9E7L463_9LILI</name>
<dbReference type="OrthoDB" id="1893477at2759"/>
<reference evidence="1" key="1">
    <citation type="submission" date="2022-05" db="EMBL/GenBank/DDBJ databases">
        <title>The Musa troglodytarum L. genome provides insights into the mechanism of non-climacteric behaviour and enrichment of carotenoids.</title>
        <authorList>
            <person name="Wang J."/>
        </authorList>
    </citation>
    <scope>NUCLEOTIDE SEQUENCE</scope>
    <source>
        <tissue evidence="1">Leaf</tissue>
    </source>
</reference>
<dbReference type="AlphaFoldDB" id="A0A9E7L463"/>
<sequence length="86" mass="9617">MSHAAWPCPPAIAEGCTKNIKATSALEIRRAKGSLQIKNHRIAKYLEIDELASELGYASNACSDSWWRRTKLLHLKLICRLVEVGL</sequence>
<accession>A0A9E7L463</accession>
<organism evidence="1 2">
    <name type="scientific">Musa troglodytarum</name>
    <name type="common">fe'i banana</name>
    <dbReference type="NCBI Taxonomy" id="320322"/>
    <lineage>
        <taxon>Eukaryota</taxon>
        <taxon>Viridiplantae</taxon>
        <taxon>Streptophyta</taxon>
        <taxon>Embryophyta</taxon>
        <taxon>Tracheophyta</taxon>
        <taxon>Spermatophyta</taxon>
        <taxon>Magnoliopsida</taxon>
        <taxon>Liliopsida</taxon>
        <taxon>Zingiberales</taxon>
        <taxon>Musaceae</taxon>
        <taxon>Musa</taxon>
    </lineage>
</organism>
<dbReference type="EMBL" id="CP097511">
    <property type="protein sequence ID" value="URE45308.1"/>
    <property type="molecule type" value="Genomic_DNA"/>
</dbReference>
<proteinExistence type="predicted"/>
<dbReference type="Proteomes" id="UP001055439">
    <property type="component" value="Chromosome 9"/>
</dbReference>
<evidence type="ECO:0000313" key="2">
    <source>
        <dbReference type="Proteomes" id="UP001055439"/>
    </source>
</evidence>
<gene>
    <name evidence="1" type="ORF">MUK42_14891</name>
</gene>
<evidence type="ECO:0000313" key="1">
    <source>
        <dbReference type="EMBL" id="URE45308.1"/>
    </source>
</evidence>
<keyword evidence="2" id="KW-1185">Reference proteome</keyword>
<protein>
    <submittedName>
        <fullName evidence="1">Gigantea</fullName>
    </submittedName>
</protein>